<comment type="caution">
    <text evidence="1">The sequence shown here is derived from an EMBL/GenBank/DDBJ whole genome shotgun (WGS) entry which is preliminary data.</text>
</comment>
<keyword evidence="2" id="KW-1185">Reference proteome</keyword>
<protein>
    <submittedName>
        <fullName evidence="1">Uncharacterized protein</fullName>
    </submittedName>
</protein>
<gene>
    <name evidence="1" type="ORF">PIB30_004334</name>
</gene>
<accession>A0ABU6T5F3</accession>
<sequence length="136" mass="15987">MAAVSRGTPLEMDQLCIFDLRMTDCSVTYDESLHFEYEWNLVEVSYEAYDFCTNREIPSESIAKEIGMHVSKQESIMQDIRFTDPYEMAELIMMMMMLSMVLPNHKKQPLLLETCIGLWTLLFLTHSNCMSYDWED</sequence>
<evidence type="ECO:0000313" key="1">
    <source>
        <dbReference type="EMBL" id="MED6143248.1"/>
    </source>
</evidence>
<dbReference type="EMBL" id="JASCZI010090629">
    <property type="protein sequence ID" value="MED6143248.1"/>
    <property type="molecule type" value="Genomic_DNA"/>
</dbReference>
<evidence type="ECO:0000313" key="2">
    <source>
        <dbReference type="Proteomes" id="UP001341840"/>
    </source>
</evidence>
<name>A0ABU6T5F3_9FABA</name>
<proteinExistence type="predicted"/>
<organism evidence="1 2">
    <name type="scientific">Stylosanthes scabra</name>
    <dbReference type="NCBI Taxonomy" id="79078"/>
    <lineage>
        <taxon>Eukaryota</taxon>
        <taxon>Viridiplantae</taxon>
        <taxon>Streptophyta</taxon>
        <taxon>Embryophyta</taxon>
        <taxon>Tracheophyta</taxon>
        <taxon>Spermatophyta</taxon>
        <taxon>Magnoliopsida</taxon>
        <taxon>eudicotyledons</taxon>
        <taxon>Gunneridae</taxon>
        <taxon>Pentapetalae</taxon>
        <taxon>rosids</taxon>
        <taxon>fabids</taxon>
        <taxon>Fabales</taxon>
        <taxon>Fabaceae</taxon>
        <taxon>Papilionoideae</taxon>
        <taxon>50 kb inversion clade</taxon>
        <taxon>dalbergioids sensu lato</taxon>
        <taxon>Dalbergieae</taxon>
        <taxon>Pterocarpus clade</taxon>
        <taxon>Stylosanthes</taxon>
    </lineage>
</organism>
<reference evidence="1 2" key="1">
    <citation type="journal article" date="2023" name="Plants (Basel)">
        <title>Bridging the Gap: Combining Genomics and Transcriptomics Approaches to Understand Stylosanthes scabra, an Orphan Legume from the Brazilian Caatinga.</title>
        <authorList>
            <person name="Ferreira-Neto J.R.C."/>
            <person name="da Silva M.D."/>
            <person name="Binneck E."/>
            <person name="de Melo N.F."/>
            <person name="da Silva R.H."/>
            <person name="de Melo A.L.T.M."/>
            <person name="Pandolfi V."/>
            <person name="Bustamante F.O."/>
            <person name="Brasileiro-Vidal A.C."/>
            <person name="Benko-Iseppon A.M."/>
        </authorList>
    </citation>
    <scope>NUCLEOTIDE SEQUENCE [LARGE SCALE GENOMIC DNA]</scope>
    <source>
        <tissue evidence="1">Leaves</tissue>
    </source>
</reference>
<dbReference type="Proteomes" id="UP001341840">
    <property type="component" value="Unassembled WGS sequence"/>
</dbReference>